<feature type="transmembrane region" description="Helical" evidence="1">
    <location>
        <begin position="12"/>
        <end position="35"/>
    </location>
</feature>
<organism evidence="3 4">
    <name type="scientific">Halovivax asiaticus JCM 14624</name>
    <dbReference type="NCBI Taxonomy" id="1227490"/>
    <lineage>
        <taxon>Archaea</taxon>
        <taxon>Methanobacteriati</taxon>
        <taxon>Methanobacteriota</taxon>
        <taxon>Stenosarchaea group</taxon>
        <taxon>Halobacteria</taxon>
        <taxon>Halobacteriales</taxon>
        <taxon>Natrialbaceae</taxon>
        <taxon>Halovivax</taxon>
    </lineage>
</organism>
<feature type="transmembrane region" description="Helical" evidence="1">
    <location>
        <begin position="162"/>
        <end position="185"/>
    </location>
</feature>
<keyword evidence="1" id="KW-0812">Transmembrane</keyword>
<dbReference type="AlphaFoldDB" id="M0BJS2"/>
<evidence type="ECO:0000313" key="4">
    <source>
        <dbReference type="Proteomes" id="UP000011560"/>
    </source>
</evidence>
<evidence type="ECO:0000313" key="3">
    <source>
        <dbReference type="EMBL" id="ELZ09894.1"/>
    </source>
</evidence>
<reference evidence="3 4" key="1">
    <citation type="journal article" date="2014" name="PLoS Genet.">
        <title>Phylogenetically driven sequencing of extremely halophilic archaea reveals strategies for static and dynamic osmo-response.</title>
        <authorList>
            <person name="Becker E.A."/>
            <person name="Seitzer P.M."/>
            <person name="Tritt A."/>
            <person name="Larsen D."/>
            <person name="Krusor M."/>
            <person name="Yao A.I."/>
            <person name="Wu D."/>
            <person name="Madern D."/>
            <person name="Eisen J.A."/>
            <person name="Darling A.E."/>
            <person name="Facciotti M.T."/>
        </authorList>
    </citation>
    <scope>NUCLEOTIDE SEQUENCE [LARGE SCALE GENOMIC DNA]</scope>
    <source>
        <strain evidence="3 4">JCM 14624</strain>
    </source>
</reference>
<proteinExistence type="predicted"/>
<dbReference type="Proteomes" id="UP000011560">
    <property type="component" value="Unassembled WGS sequence"/>
</dbReference>
<dbReference type="RefSeq" id="WP_007701687.1">
    <property type="nucleotide sequence ID" value="NZ_AOIQ01000016.1"/>
</dbReference>
<dbReference type="Pfam" id="PF25933">
    <property type="entry name" value="DUF7978"/>
    <property type="match status" value="1"/>
</dbReference>
<dbReference type="OrthoDB" id="270777at2157"/>
<evidence type="ECO:0000259" key="2">
    <source>
        <dbReference type="Pfam" id="PF25933"/>
    </source>
</evidence>
<evidence type="ECO:0000256" key="1">
    <source>
        <dbReference type="SAM" id="Phobius"/>
    </source>
</evidence>
<gene>
    <name evidence="3" type="ORF">C479_09985</name>
</gene>
<feature type="transmembrane region" description="Helical" evidence="1">
    <location>
        <begin position="117"/>
        <end position="142"/>
    </location>
</feature>
<protein>
    <recommendedName>
        <fullName evidence="2">DUF7978 domain-containing protein</fullName>
    </recommendedName>
</protein>
<comment type="caution">
    <text evidence="3">The sequence shown here is derived from an EMBL/GenBank/DDBJ whole genome shotgun (WGS) entry which is preliminary data.</text>
</comment>
<feature type="domain" description="DUF7978" evidence="2">
    <location>
        <begin position="6"/>
        <end position="189"/>
    </location>
</feature>
<keyword evidence="4" id="KW-1185">Reference proteome</keyword>
<name>M0BJS2_9EURY</name>
<accession>M0BJS2</accession>
<dbReference type="STRING" id="1227490.C479_09985"/>
<sequence>MSRTAGGTDGGRIAASAGIGVLVAAIGYLLTTLLMRDEVRENLENFAEWKGTAWYYFSAHFVELERSGSVGGISGTDTINLISESGSANADLLYAIPPVVLLFAGALLAYRLDVHDLGSAVVAGAPVALGYGVVMSLGAIVVESSREGAVWGIDASGSMAPALLPAVVLAGILYPLVFATAGAVLTSALR</sequence>
<keyword evidence="1" id="KW-1133">Transmembrane helix</keyword>
<dbReference type="InterPro" id="IPR058284">
    <property type="entry name" value="DUF7978"/>
</dbReference>
<feature type="transmembrane region" description="Helical" evidence="1">
    <location>
        <begin position="92"/>
        <end position="110"/>
    </location>
</feature>
<dbReference type="EMBL" id="AOIQ01000016">
    <property type="protein sequence ID" value="ELZ09894.1"/>
    <property type="molecule type" value="Genomic_DNA"/>
</dbReference>
<keyword evidence="1" id="KW-0472">Membrane</keyword>